<evidence type="ECO:0000313" key="3">
    <source>
        <dbReference type="RefSeq" id="XP_025420163.1"/>
    </source>
</evidence>
<dbReference type="SUPFAM" id="SSF54160">
    <property type="entry name" value="Chromo domain-like"/>
    <property type="match status" value="1"/>
</dbReference>
<organism evidence="2 3">
    <name type="scientific">Sipha flava</name>
    <name type="common">yellow sugarcane aphid</name>
    <dbReference type="NCBI Taxonomy" id="143950"/>
    <lineage>
        <taxon>Eukaryota</taxon>
        <taxon>Metazoa</taxon>
        <taxon>Ecdysozoa</taxon>
        <taxon>Arthropoda</taxon>
        <taxon>Hexapoda</taxon>
        <taxon>Insecta</taxon>
        <taxon>Pterygota</taxon>
        <taxon>Neoptera</taxon>
        <taxon>Paraneoptera</taxon>
        <taxon>Hemiptera</taxon>
        <taxon>Sternorrhyncha</taxon>
        <taxon>Aphidomorpha</taxon>
        <taxon>Aphidoidea</taxon>
        <taxon>Aphididae</taxon>
        <taxon>Sipha</taxon>
    </lineage>
</organism>
<sequence>MAPTSSSYRTSNGGDKFSVGQIVWCLWMGRYYKARILQKVVRYPNFQRYYMVHYIKFSRSWDSGVAESRLLSCTKENNKSVQKSNLKLWHEIKERRKMEKEKLELTNELEKPLELQRQPRVDLCRLSYPMTRDTLIYGDKCNRILLKQKSQTIEKLKDGKKSASKNTVANKGSAKKKMIKNIMKVPQHQEVQIIVLLKKFKDGHWSTNSVSRENLVKSSILLQQFENGECDNNDINILFDKKDIVDCNQQAYSSNDNPTEIEINSVTSVAIQSRIKEKINNENSDITKVNGENKCPTLNEKNRNENILNVETTSEIMNTEMKSCNETNISN</sequence>
<dbReference type="Pfam" id="PF11717">
    <property type="entry name" value="Tudor-knot"/>
    <property type="match status" value="1"/>
</dbReference>
<dbReference type="Proteomes" id="UP000694846">
    <property type="component" value="Unplaced"/>
</dbReference>
<dbReference type="InterPro" id="IPR025995">
    <property type="entry name" value="Tudor-knot"/>
</dbReference>
<dbReference type="Gene3D" id="2.30.30.140">
    <property type="match status" value="1"/>
</dbReference>
<proteinExistence type="predicted"/>
<dbReference type="RefSeq" id="XP_025420163.1">
    <property type="nucleotide sequence ID" value="XM_025564378.1"/>
</dbReference>
<keyword evidence="2" id="KW-1185">Reference proteome</keyword>
<dbReference type="OrthoDB" id="10497402at2759"/>
<reference evidence="3" key="1">
    <citation type="submission" date="2025-08" db="UniProtKB">
        <authorList>
            <consortium name="RefSeq"/>
        </authorList>
    </citation>
    <scope>IDENTIFICATION</scope>
    <source>
        <tissue evidence="3">Whole body</tissue>
    </source>
</reference>
<feature type="non-terminal residue" evidence="3">
    <location>
        <position position="331"/>
    </location>
</feature>
<evidence type="ECO:0000313" key="2">
    <source>
        <dbReference type="Proteomes" id="UP000694846"/>
    </source>
</evidence>
<dbReference type="AlphaFoldDB" id="A0A8B8GB78"/>
<dbReference type="GeneID" id="112690373"/>
<feature type="domain" description="Tudor-knot" evidence="1">
    <location>
        <begin position="18"/>
        <end position="70"/>
    </location>
</feature>
<dbReference type="InterPro" id="IPR016197">
    <property type="entry name" value="Chromo-like_dom_sf"/>
</dbReference>
<accession>A0A8B8GB78</accession>
<evidence type="ECO:0000259" key="1">
    <source>
        <dbReference type="Pfam" id="PF11717"/>
    </source>
</evidence>
<name>A0A8B8GB78_9HEMI</name>
<protein>
    <submittedName>
        <fullName evidence="3">Uncharacterized protein LOC112690373</fullName>
    </submittedName>
</protein>
<gene>
    <name evidence="3" type="primary">LOC112690373</name>
</gene>
<dbReference type="GO" id="GO:0005694">
    <property type="term" value="C:chromosome"/>
    <property type="evidence" value="ECO:0007669"/>
    <property type="project" value="UniProtKB-ARBA"/>
</dbReference>